<evidence type="ECO:0000313" key="2">
    <source>
        <dbReference type="EMBL" id="KFV65740.1"/>
    </source>
</evidence>
<dbReference type="InterPro" id="IPR038765">
    <property type="entry name" value="Papain-like_cys_pep_sf"/>
</dbReference>
<organism evidence="2 3">
    <name type="scientific">Dryobates pubescens</name>
    <name type="common">Downy woodpecker</name>
    <name type="synonym">Picoides pubescens</name>
    <dbReference type="NCBI Taxonomy" id="118200"/>
    <lineage>
        <taxon>Eukaryota</taxon>
        <taxon>Metazoa</taxon>
        <taxon>Chordata</taxon>
        <taxon>Craniata</taxon>
        <taxon>Vertebrata</taxon>
        <taxon>Euteleostomi</taxon>
        <taxon>Archelosauria</taxon>
        <taxon>Archosauria</taxon>
        <taxon>Dinosauria</taxon>
        <taxon>Saurischia</taxon>
        <taxon>Theropoda</taxon>
        <taxon>Coelurosauria</taxon>
        <taxon>Aves</taxon>
        <taxon>Neognathae</taxon>
        <taxon>Neoaves</taxon>
        <taxon>Telluraves</taxon>
        <taxon>Coraciimorphae</taxon>
        <taxon>Piciformes</taxon>
        <taxon>Picidae</taxon>
        <taxon>Dryobates</taxon>
    </lineage>
</organism>
<evidence type="ECO:0000259" key="1">
    <source>
        <dbReference type="Pfam" id="PF04970"/>
    </source>
</evidence>
<sequence length="140" mass="16128">ERELEAIQFLLHKSIPGHEETFYEVSETEIQPGDIVLFPIENLQSLYCLFKHAAVYVGDGEVIHFQGLKDKSSTGWVSKEGFHALKKARGKFQIWRKRGGIKVNEFCARVRQAMNNVAYYNLGTKHCIHFALWLLGLEDF</sequence>
<accession>A0A093G6A3</accession>
<feature type="non-terminal residue" evidence="2">
    <location>
        <position position="1"/>
    </location>
</feature>
<evidence type="ECO:0000313" key="3">
    <source>
        <dbReference type="Proteomes" id="UP000053875"/>
    </source>
</evidence>
<gene>
    <name evidence="2" type="ORF">N307_00252</name>
</gene>
<reference evidence="2 3" key="1">
    <citation type="submission" date="2014-04" db="EMBL/GenBank/DDBJ databases">
        <title>Genome evolution of avian class.</title>
        <authorList>
            <person name="Zhang G."/>
            <person name="Li C."/>
        </authorList>
    </citation>
    <scope>NUCLEOTIDE SEQUENCE [LARGE SCALE GENOMIC DNA]</scope>
    <source>
        <strain evidence="2">BGI_N307</strain>
    </source>
</reference>
<keyword evidence="3" id="KW-1185">Reference proteome</keyword>
<protein>
    <recommendedName>
        <fullName evidence="1">LRAT domain-containing protein</fullName>
    </recommendedName>
</protein>
<dbReference type="Pfam" id="PF04970">
    <property type="entry name" value="LRAT"/>
    <property type="match status" value="1"/>
</dbReference>
<feature type="non-terminal residue" evidence="2">
    <location>
        <position position="140"/>
    </location>
</feature>
<dbReference type="SUPFAM" id="SSF54001">
    <property type="entry name" value="Cysteine proteinases"/>
    <property type="match status" value="1"/>
</dbReference>
<dbReference type="AlphaFoldDB" id="A0A093G6A3"/>
<name>A0A093G6A3_DRYPU</name>
<proteinExistence type="predicted"/>
<feature type="domain" description="LRAT" evidence="1">
    <location>
        <begin position="31"/>
        <end position="134"/>
    </location>
</feature>
<dbReference type="EMBL" id="KL215635">
    <property type="protein sequence ID" value="KFV65740.1"/>
    <property type="molecule type" value="Genomic_DNA"/>
</dbReference>
<dbReference type="InterPro" id="IPR007053">
    <property type="entry name" value="LRAT_dom"/>
</dbReference>
<dbReference type="Gene3D" id="3.90.1720.10">
    <property type="entry name" value="endopeptidase domain like (from Nostoc punctiforme)"/>
    <property type="match status" value="1"/>
</dbReference>
<dbReference type="Proteomes" id="UP000053875">
    <property type="component" value="Unassembled WGS sequence"/>
</dbReference>